<accession>X0ZN13</accession>
<reference evidence="1" key="1">
    <citation type="journal article" date="2014" name="Front. Microbiol.">
        <title>High frequency of phylogenetically diverse reductive dehalogenase-homologous genes in deep subseafloor sedimentary metagenomes.</title>
        <authorList>
            <person name="Kawai M."/>
            <person name="Futagami T."/>
            <person name="Toyoda A."/>
            <person name="Takaki Y."/>
            <person name="Nishi S."/>
            <person name="Hori S."/>
            <person name="Arai W."/>
            <person name="Tsubouchi T."/>
            <person name="Morono Y."/>
            <person name="Uchiyama I."/>
            <person name="Ito T."/>
            <person name="Fujiyama A."/>
            <person name="Inagaki F."/>
            <person name="Takami H."/>
        </authorList>
    </citation>
    <scope>NUCLEOTIDE SEQUENCE</scope>
    <source>
        <strain evidence="1">Expedition CK06-06</strain>
    </source>
</reference>
<comment type="caution">
    <text evidence="1">The sequence shown here is derived from an EMBL/GenBank/DDBJ whole genome shotgun (WGS) entry which is preliminary data.</text>
</comment>
<sequence length="134" mass="14632">GGIIINRSFVIGLAGYGLVNEIEVGTLGNQLLNFGYAGLLLGYVNRSHKIVHFSVHSLIGGGGLCYRTCFYDDCYDDMLFVFEPGIDVMLNVTKNFRIGIGGSYRFAHGVEFDELMSDDISGPAGSLIFKFGKF</sequence>
<organism evidence="1">
    <name type="scientific">marine sediment metagenome</name>
    <dbReference type="NCBI Taxonomy" id="412755"/>
    <lineage>
        <taxon>unclassified sequences</taxon>
        <taxon>metagenomes</taxon>
        <taxon>ecological metagenomes</taxon>
    </lineage>
</organism>
<evidence type="ECO:0000313" key="1">
    <source>
        <dbReference type="EMBL" id="GAG71145.1"/>
    </source>
</evidence>
<feature type="non-terminal residue" evidence="1">
    <location>
        <position position="1"/>
    </location>
</feature>
<gene>
    <name evidence="1" type="ORF">S01H4_11179</name>
</gene>
<evidence type="ECO:0008006" key="2">
    <source>
        <dbReference type="Google" id="ProtNLM"/>
    </source>
</evidence>
<proteinExistence type="predicted"/>
<name>X0ZN13_9ZZZZ</name>
<dbReference type="AlphaFoldDB" id="X0ZN13"/>
<protein>
    <recommendedName>
        <fullName evidence="2">Outer membrane protein beta-barrel domain-containing protein</fullName>
    </recommendedName>
</protein>
<dbReference type="EMBL" id="BART01004463">
    <property type="protein sequence ID" value="GAG71145.1"/>
    <property type="molecule type" value="Genomic_DNA"/>
</dbReference>